<name>A0A1V4AYK6_9PAST</name>
<dbReference type="STRING" id="733.B0186_10665"/>
<gene>
    <name evidence="2" type="primary">comC</name>
    <name evidence="2" type="ORF">NCTC1659_00094</name>
    <name evidence="3" type="ORF">NCTC8540_00435</name>
</gene>
<dbReference type="Proteomes" id="UP000254496">
    <property type="component" value="Unassembled WGS sequence"/>
</dbReference>
<dbReference type="EMBL" id="UGHF01000001">
    <property type="protein sequence ID" value="STO58876.1"/>
    <property type="molecule type" value="Genomic_DNA"/>
</dbReference>
<proteinExistence type="predicted"/>
<keyword evidence="4" id="KW-1185">Reference proteome</keyword>
<evidence type="ECO:0000313" key="3">
    <source>
        <dbReference type="EMBL" id="STO67959.1"/>
    </source>
</evidence>
<keyword evidence="1" id="KW-1133">Transmembrane helix</keyword>
<protein>
    <submittedName>
        <fullName evidence="2">Competence protein C</fullName>
    </submittedName>
</protein>
<evidence type="ECO:0000313" key="2">
    <source>
        <dbReference type="EMBL" id="STO58876.1"/>
    </source>
</evidence>
<keyword evidence="1" id="KW-0812">Transmembrane</keyword>
<feature type="transmembrane region" description="Helical" evidence="1">
    <location>
        <begin position="21"/>
        <end position="41"/>
    </location>
</feature>
<accession>A0A1V4AYK6</accession>
<dbReference type="AlphaFoldDB" id="A0A1V4AYK6"/>
<reference evidence="4 5" key="1">
    <citation type="submission" date="2018-06" db="EMBL/GenBank/DDBJ databases">
        <authorList>
            <consortium name="Pathogen Informatics"/>
            <person name="Doyle S."/>
        </authorList>
    </citation>
    <scope>NUCLEOTIDE SEQUENCE [LARGE SCALE GENOMIC DNA]</scope>
    <source>
        <strain evidence="2 4">NCTC1659</strain>
        <strain evidence="3 5">NCTC8540</strain>
    </source>
</reference>
<dbReference type="RefSeq" id="WP_078219345.1">
    <property type="nucleotide sequence ID" value="NZ_MUXZ01000051.1"/>
</dbReference>
<organism evidence="2 4">
    <name type="scientific">Canicola haemoglobinophilus</name>
    <dbReference type="NCBI Taxonomy" id="733"/>
    <lineage>
        <taxon>Bacteria</taxon>
        <taxon>Pseudomonadati</taxon>
        <taxon>Pseudomonadota</taxon>
        <taxon>Gammaproteobacteria</taxon>
        <taxon>Pasteurellales</taxon>
        <taxon>Pasteurellaceae</taxon>
        <taxon>Canicola</taxon>
    </lineage>
</organism>
<dbReference type="OrthoDB" id="9942328at2"/>
<evidence type="ECO:0000256" key="1">
    <source>
        <dbReference type="SAM" id="Phobius"/>
    </source>
</evidence>
<evidence type="ECO:0000313" key="4">
    <source>
        <dbReference type="Proteomes" id="UP000254329"/>
    </source>
</evidence>
<dbReference type="EMBL" id="UGHJ01000001">
    <property type="protein sequence ID" value="STO67959.1"/>
    <property type="molecule type" value="Genomic_DNA"/>
</dbReference>
<sequence>MSLHHSENIFVKWVKLSSLKQALVFFLIGFTSAFYPLLSYFQQQELVSQLQIEMDEKNSQLSHQKQILMSLNQRYQQNNIAFSDPLSQINQKLQQLNNGKLFFEQSHWQIGNQPILTFQVKGYFADLSQFLTALLPQVPLSVISLQITQSESEDFSIDADISLQL</sequence>
<keyword evidence="1" id="KW-0472">Membrane</keyword>
<dbReference type="Proteomes" id="UP000254329">
    <property type="component" value="Unassembled WGS sequence"/>
</dbReference>
<evidence type="ECO:0000313" key="5">
    <source>
        <dbReference type="Proteomes" id="UP000254496"/>
    </source>
</evidence>